<protein>
    <submittedName>
        <fullName evidence="1">Uncharacterized protein</fullName>
    </submittedName>
</protein>
<keyword evidence="2" id="KW-1185">Reference proteome</keyword>
<reference evidence="1 2" key="1">
    <citation type="submission" date="2019-08" db="EMBL/GenBank/DDBJ databases">
        <title>Deep-cultivation of Planctomycetes and their phenomic and genomic characterization uncovers novel biology.</title>
        <authorList>
            <person name="Wiegand S."/>
            <person name="Jogler M."/>
            <person name="Boedeker C."/>
            <person name="Pinto D."/>
            <person name="Vollmers J."/>
            <person name="Rivas-Marin E."/>
            <person name="Kohn T."/>
            <person name="Peeters S.H."/>
            <person name="Heuer A."/>
            <person name="Rast P."/>
            <person name="Oberbeckmann S."/>
            <person name="Bunk B."/>
            <person name="Jeske O."/>
            <person name="Meyerdierks A."/>
            <person name="Storesund J.E."/>
            <person name="Kallscheuer N."/>
            <person name="Luecker S."/>
            <person name="Lage O.M."/>
            <person name="Pohl T."/>
            <person name="Merkel B.J."/>
            <person name="Hornburger P."/>
            <person name="Mueller R.-W."/>
            <person name="Bruemmer F."/>
            <person name="Labrenz M."/>
            <person name="Spormann A.M."/>
            <person name="Op den Camp H."/>
            <person name="Overmann J."/>
            <person name="Amann R."/>
            <person name="Jetten M.S.M."/>
            <person name="Mascher T."/>
            <person name="Medema M.H."/>
            <person name="Devos D.P."/>
            <person name="Kaster A.-K."/>
            <person name="Ovreas L."/>
            <person name="Rohde M."/>
            <person name="Galperin M.Y."/>
            <person name="Jogler C."/>
        </authorList>
    </citation>
    <scope>NUCLEOTIDE SEQUENCE [LARGE SCALE GENOMIC DNA]</scope>
    <source>
        <strain evidence="1 2">UC8</strain>
    </source>
</reference>
<dbReference type="Proteomes" id="UP000325286">
    <property type="component" value="Chromosome"/>
</dbReference>
<dbReference type="EMBL" id="CP042914">
    <property type="protein sequence ID" value="QEG38305.1"/>
    <property type="molecule type" value="Genomic_DNA"/>
</dbReference>
<sequence>MNLTRITASIALVAYLLGGWLLPAVHDHDAHGEHIACEQAHAVEASHAAHPHPHPDADRDCCHATTPGAGDVEQHGHNASLAQHFPLLSCDGLCVLCQISTRQFTSTAGCASGYVRAGPTQRCFFADQPLSRSVRLSIDGPRGPPARLG</sequence>
<dbReference type="RefSeq" id="WP_068141704.1">
    <property type="nucleotide sequence ID" value="NZ_CP042914.1"/>
</dbReference>
<accession>A0A5B9QLA7</accession>
<name>A0A5B9QLA7_9BACT</name>
<organism evidence="1 2">
    <name type="scientific">Roseimaritima ulvae</name>
    <dbReference type="NCBI Taxonomy" id="980254"/>
    <lineage>
        <taxon>Bacteria</taxon>
        <taxon>Pseudomonadati</taxon>
        <taxon>Planctomycetota</taxon>
        <taxon>Planctomycetia</taxon>
        <taxon>Pirellulales</taxon>
        <taxon>Pirellulaceae</taxon>
        <taxon>Roseimaritima</taxon>
    </lineage>
</organism>
<proteinExistence type="predicted"/>
<dbReference type="OrthoDB" id="285880at2"/>
<evidence type="ECO:0000313" key="2">
    <source>
        <dbReference type="Proteomes" id="UP000325286"/>
    </source>
</evidence>
<evidence type="ECO:0000313" key="1">
    <source>
        <dbReference type="EMBL" id="QEG38305.1"/>
    </source>
</evidence>
<dbReference type="KEGG" id="rul:UC8_02610"/>
<dbReference type="AlphaFoldDB" id="A0A5B9QLA7"/>
<gene>
    <name evidence="1" type="ORF">UC8_02610</name>
</gene>